<evidence type="ECO:0000313" key="1">
    <source>
        <dbReference type="EMBL" id="KVI02979.1"/>
    </source>
</evidence>
<dbReference type="GO" id="GO:0000015">
    <property type="term" value="C:phosphopyruvate hydratase complex"/>
    <property type="evidence" value="ECO:0007669"/>
    <property type="project" value="InterPro"/>
</dbReference>
<dbReference type="InterPro" id="IPR029017">
    <property type="entry name" value="Enolase-like_N"/>
</dbReference>
<dbReference type="AlphaFoldDB" id="A0A103Y5Q3"/>
<dbReference type="GO" id="GO:0006096">
    <property type="term" value="P:glycolytic process"/>
    <property type="evidence" value="ECO:0007669"/>
    <property type="project" value="InterPro"/>
</dbReference>
<name>A0A103Y5Q3_CYNCS</name>
<dbReference type="Proteomes" id="UP000243975">
    <property type="component" value="Unassembled WGS sequence"/>
</dbReference>
<organism evidence="1 2">
    <name type="scientific">Cynara cardunculus var. scolymus</name>
    <name type="common">Globe artichoke</name>
    <name type="synonym">Cynara scolymus</name>
    <dbReference type="NCBI Taxonomy" id="59895"/>
    <lineage>
        <taxon>Eukaryota</taxon>
        <taxon>Viridiplantae</taxon>
        <taxon>Streptophyta</taxon>
        <taxon>Embryophyta</taxon>
        <taxon>Tracheophyta</taxon>
        <taxon>Spermatophyta</taxon>
        <taxon>Magnoliopsida</taxon>
        <taxon>eudicotyledons</taxon>
        <taxon>Gunneridae</taxon>
        <taxon>Pentapetalae</taxon>
        <taxon>asterids</taxon>
        <taxon>campanulids</taxon>
        <taxon>Asterales</taxon>
        <taxon>Asteraceae</taxon>
        <taxon>Carduoideae</taxon>
        <taxon>Cardueae</taxon>
        <taxon>Carduinae</taxon>
        <taxon>Cynara</taxon>
    </lineage>
</organism>
<comment type="caution">
    <text evidence="1">The sequence shown here is derived from an EMBL/GenBank/DDBJ whole genome shotgun (WGS) entry which is preliminary data.</text>
</comment>
<accession>A0A103Y5Q3</accession>
<gene>
    <name evidence="1" type="ORF">Ccrd_018730</name>
</gene>
<dbReference type="GO" id="GO:0004634">
    <property type="term" value="F:phosphopyruvate hydratase activity"/>
    <property type="evidence" value="ECO:0007669"/>
    <property type="project" value="InterPro"/>
</dbReference>
<keyword evidence="2" id="KW-1185">Reference proteome</keyword>
<dbReference type="GO" id="GO:0000287">
    <property type="term" value="F:magnesium ion binding"/>
    <property type="evidence" value="ECO:0007669"/>
    <property type="project" value="InterPro"/>
</dbReference>
<dbReference type="STRING" id="59895.A0A103Y5Q3"/>
<dbReference type="Gene3D" id="3.30.390.10">
    <property type="entry name" value="Enolase-like, N-terminal domain"/>
    <property type="match status" value="1"/>
</dbReference>
<evidence type="ECO:0000313" key="2">
    <source>
        <dbReference type="Proteomes" id="UP000243975"/>
    </source>
</evidence>
<dbReference type="SUPFAM" id="SSF54826">
    <property type="entry name" value="Enolase N-terminal domain-like"/>
    <property type="match status" value="1"/>
</dbReference>
<dbReference type="PANTHER" id="PTHR11902:SF46">
    <property type="entry name" value="ENOLASE 2"/>
    <property type="match status" value="1"/>
</dbReference>
<dbReference type="InterPro" id="IPR000941">
    <property type="entry name" value="Enolase"/>
</dbReference>
<reference evidence="1 2" key="1">
    <citation type="journal article" date="2016" name="Sci. Rep.">
        <title>The genome sequence of the outbreeding globe artichoke constructed de novo incorporating a phase-aware low-pass sequencing strategy of F1 progeny.</title>
        <authorList>
            <person name="Scaglione D."/>
            <person name="Reyes-Chin-Wo S."/>
            <person name="Acquadro A."/>
            <person name="Froenicke L."/>
            <person name="Portis E."/>
            <person name="Beitel C."/>
            <person name="Tirone M."/>
            <person name="Mauro R."/>
            <person name="Lo Monaco A."/>
            <person name="Mauromicale G."/>
            <person name="Faccioli P."/>
            <person name="Cattivelli L."/>
            <person name="Rieseberg L."/>
            <person name="Michelmore R."/>
            <person name="Lanteri S."/>
        </authorList>
    </citation>
    <scope>NUCLEOTIDE SEQUENCE [LARGE SCALE GENOMIC DNA]</scope>
    <source>
        <strain evidence="1">2C</strain>
    </source>
</reference>
<sequence length="105" mass="11752">MHLHDSTEQTKIDNFMVQELDGTINEWGWCKQKVLQFILQLVIDQTKVLYSCDPVPNNYFVPLYELGANAILVVSLAVCKAGASIPLCSHAGNKLAMQEFMILPV</sequence>
<dbReference type="EMBL" id="LEKV01002603">
    <property type="protein sequence ID" value="KVI02979.1"/>
    <property type="molecule type" value="Genomic_DNA"/>
</dbReference>
<proteinExistence type="predicted"/>
<protein>
    <submittedName>
        <fullName evidence="1">Uncharacterized protein</fullName>
    </submittedName>
</protein>
<dbReference type="Gramene" id="KVI02979">
    <property type="protein sequence ID" value="KVI02979"/>
    <property type="gene ID" value="Ccrd_018730"/>
</dbReference>
<dbReference type="PANTHER" id="PTHR11902">
    <property type="entry name" value="ENOLASE"/>
    <property type="match status" value="1"/>
</dbReference>